<dbReference type="Pfam" id="PF03551">
    <property type="entry name" value="PadR"/>
    <property type="match status" value="1"/>
</dbReference>
<dbReference type="KEGG" id="lpd:AYR62_06360"/>
<accession>A0A1B2J141</accession>
<keyword evidence="3" id="KW-1185">Reference proteome</keyword>
<name>A0A1B2J141_9LACO</name>
<dbReference type="InterPro" id="IPR036390">
    <property type="entry name" value="WH_DNA-bd_sf"/>
</dbReference>
<dbReference type="PANTHER" id="PTHR43252:SF7">
    <property type="entry name" value="TRANSCRIPTIONAL REGULATOR YQJI"/>
    <property type="match status" value="1"/>
</dbReference>
<dbReference type="PANTHER" id="PTHR43252">
    <property type="entry name" value="TRANSCRIPTIONAL REGULATOR YQJI"/>
    <property type="match status" value="1"/>
</dbReference>
<organism evidence="2 3">
    <name type="scientific">Secundilactobacillus paracollinoides</name>
    <dbReference type="NCBI Taxonomy" id="240427"/>
    <lineage>
        <taxon>Bacteria</taxon>
        <taxon>Bacillati</taxon>
        <taxon>Bacillota</taxon>
        <taxon>Bacilli</taxon>
        <taxon>Lactobacillales</taxon>
        <taxon>Lactobacillaceae</taxon>
        <taxon>Secundilactobacillus</taxon>
    </lineage>
</organism>
<proteinExistence type="predicted"/>
<evidence type="ECO:0000313" key="2">
    <source>
        <dbReference type="EMBL" id="ANZ68012.1"/>
    </source>
</evidence>
<dbReference type="InterPro" id="IPR036388">
    <property type="entry name" value="WH-like_DNA-bd_sf"/>
</dbReference>
<dbReference type="SUPFAM" id="SSF46785">
    <property type="entry name" value="Winged helix' DNA-binding domain"/>
    <property type="match status" value="1"/>
</dbReference>
<dbReference type="Proteomes" id="UP000093267">
    <property type="component" value="Chromosome"/>
</dbReference>
<dbReference type="Gene3D" id="1.10.10.10">
    <property type="entry name" value="Winged helix-like DNA-binding domain superfamily/Winged helix DNA-binding domain"/>
    <property type="match status" value="1"/>
</dbReference>
<dbReference type="OrthoDB" id="9814826at2"/>
<evidence type="ECO:0000259" key="1">
    <source>
        <dbReference type="Pfam" id="PF03551"/>
    </source>
</evidence>
<sequence length="107" mass="12090">MPIEDQLPMTESAFYILLSLLTPRHGYGIIQHVETITAHRIVLGAGTVYGTLKKFQKAQLIDLVDQTTDRKVYQVTETGRQLLLAERNRLNELITNAEVLDHGTQTD</sequence>
<dbReference type="InterPro" id="IPR005149">
    <property type="entry name" value="Tscrpt_reg_PadR_N"/>
</dbReference>
<dbReference type="EMBL" id="CP014924">
    <property type="protein sequence ID" value="ANZ68012.1"/>
    <property type="molecule type" value="Genomic_DNA"/>
</dbReference>
<dbReference type="RefSeq" id="WP_054707204.1">
    <property type="nucleotide sequence ID" value="NZ_CP014912.1"/>
</dbReference>
<protein>
    <submittedName>
        <fullName evidence="2">PadR family transcriptional regulator</fullName>
    </submittedName>
</protein>
<evidence type="ECO:0000313" key="3">
    <source>
        <dbReference type="Proteomes" id="UP000093267"/>
    </source>
</evidence>
<dbReference type="AlphaFoldDB" id="A0A1B2J141"/>
<dbReference type="STRING" id="240427.AYR62_06360"/>
<gene>
    <name evidence="2" type="ORF">AYR63_13260</name>
</gene>
<feature type="domain" description="Transcription regulator PadR N-terminal" evidence="1">
    <location>
        <begin position="18"/>
        <end position="83"/>
    </location>
</feature>
<reference evidence="2 3" key="1">
    <citation type="submission" date="2016-03" db="EMBL/GenBank/DDBJ databases">
        <title>Pediococcus and Lactobacillus from brewery environment - whole genome sequencing and assembly.</title>
        <authorList>
            <person name="Behr J."/>
            <person name="Geissler A.J."/>
            <person name="Vogel R.F."/>
        </authorList>
    </citation>
    <scope>NUCLEOTIDE SEQUENCE [LARGE SCALE GENOMIC DNA]</scope>
    <source>
        <strain evidence="2 3">TMW 1.1995</strain>
    </source>
</reference>